<dbReference type="InterPro" id="IPR009057">
    <property type="entry name" value="Homeodomain-like_sf"/>
</dbReference>
<dbReference type="PANTHER" id="PTHR30055:SF234">
    <property type="entry name" value="HTH-TYPE TRANSCRIPTIONAL REGULATOR BETI"/>
    <property type="match status" value="1"/>
</dbReference>
<dbReference type="GO" id="GO:0003700">
    <property type="term" value="F:DNA-binding transcription factor activity"/>
    <property type="evidence" value="ECO:0007669"/>
    <property type="project" value="TreeGrafter"/>
</dbReference>
<dbReference type="Gene3D" id="1.10.10.60">
    <property type="entry name" value="Homeodomain-like"/>
    <property type="match status" value="1"/>
</dbReference>
<evidence type="ECO:0000256" key="3">
    <source>
        <dbReference type="ARBA" id="ARBA00023163"/>
    </source>
</evidence>
<dbReference type="SUPFAM" id="SSF48498">
    <property type="entry name" value="Tetracyclin repressor-like, C-terminal domain"/>
    <property type="match status" value="1"/>
</dbReference>
<sequence length="207" mass="23895">MKRLRTPKQQRGIKTKQRIVKTALRLFARRGIHGTNSTEIAKKAGVSIGSFYSYFKNKRALLLEVLEDYVEQHYRTIWKKLNDYNEDSLVREKIKTIVDSVFDAYDISPDFHRQTHALRYTDPDIKRIYDREREREVDRIRHLLEKNADSLKNITDSQAAAMVIHNAVENVAHTAKFMGSDIESERLADGLVDMICGFLLGSDHAGS</sequence>
<evidence type="ECO:0000313" key="7">
    <source>
        <dbReference type="Proteomes" id="UP000427769"/>
    </source>
</evidence>
<feature type="domain" description="HTH tetR-type" evidence="5">
    <location>
        <begin position="13"/>
        <end position="73"/>
    </location>
</feature>
<name>A0A5K7ZGI9_9BACT</name>
<gene>
    <name evidence="6" type="ORF">DSCW_26340</name>
</gene>
<dbReference type="Pfam" id="PF00440">
    <property type="entry name" value="TetR_N"/>
    <property type="match status" value="1"/>
</dbReference>
<dbReference type="SUPFAM" id="SSF46689">
    <property type="entry name" value="Homeodomain-like"/>
    <property type="match status" value="1"/>
</dbReference>
<evidence type="ECO:0000313" key="6">
    <source>
        <dbReference type="EMBL" id="BBO75217.1"/>
    </source>
</evidence>
<dbReference type="InterPro" id="IPR036271">
    <property type="entry name" value="Tet_transcr_reg_TetR-rel_C_sf"/>
</dbReference>
<evidence type="ECO:0000256" key="1">
    <source>
        <dbReference type="ARBA" id="ARBA00023015"/>
    </source>
</evidence>
<dbReference type="OrthoDB" id="9793734at2"/>
<reference evidence="6 7" key="1">
    <citation type="submission" date="2019-11" db="EMBL/GenBank/DDBJ databases">
        <title>Comparative genomics of hydrocarbon-degrading Desulfosarcina strains.</title>
        <authorList>
            <person name="Watanabe M."/>
            <person name="Kojima H."/>
            <person name="Fukui M."/>
        </authorList>
    </citation>
    <scope>NUCLEOTIDE SEQUENCE [LARGE SCALE GENOMIC DNA]</scope>
    <source>
        <strain evidence="6 7">PP31</strain>
    </source>
</reference>
<feature type="DNA-binding region" description="H-T-H motif" evidence="4">
    <location>
        <begin position="36"/>
        <end position="55"/>
    </location>
</feature>
<keyword evidence="7" id="KW-1185">Reference proteome</keyword>
<dbReference type="Gene3D" id="1.10.357.10">
    <property type="entry name" value="Tetracycline Repressor, domain 2"/>
    <property type="match status" value="1"/>
</dbReference>
<evidence type="ECO:0000256" key="4">
    <source>
        <dbReference type="PROSITE-ProRule" id="PRU00335"/>
    </source>
</evidence>
<dbReference type="AlphaFoldDB" id="A0A5K7ZGI9"/>
<keyword evidence="2 4" id="KW-0238">DNA-binding</keyword>
<protein>
    <submittedName>
        <fullName evidence="6">AcrR family transcriptional regulator</fullName>
    </submittedName>
</protein>
<dbReference type="InterPro" id="IPR041669">
    <property type="entry name" value="TetR_C_15"/>
</dbReference>
<dbReference type="RefSeq" id="WP_155304159.1">
    <property type="nucleotide sequence ID" value="NZ_AP021875.1"/>
</dbReference>
<dbReference type="EMBL" id="AP021875">
    <property type="protein sequence ID" value="BBO75217.1"/>
    <property type="molecule type" value="Genomic_DNA"/>
</dbReference>
<accession>A0A5K7ZGI9</accession>
<dbReference type="PRINTS" id="PR00455">
    <property type="entry name" value="HTHTETR"/>
</dbReference>
<dbReference type="GO" id="GO:0000976">
    <property type="term" value="F:transcription cis-regulatory region binding"/>
    <property type="evidence" value="ECO:0007669"/>
    <property type="project" value="TreeGrafter"/>
</dbReference>
<dbReference type="PANTHER" id="PTHR30055">
    <property type="entry name" value="HTH-TYPE TRANSCRIPTIONAL REGULATOR RUTR"/>
    <property type="match status" value="1"/>
</dbReference>
<dbReference type="KEGG" id="dwd:DSCW_26340"/>
<dbReference type="PROSITE" id="PS50977">
    <property type="entry name" value="HTH_TETR_2"/>
    <property type="match status" value="1"/>
</dbReference>
<evidence type="ECO:0000256" key="2">
    <source>
        <dbReference type="ARBA" id="ARBA00023125"/>
    </source>
</evidence>
<dbReference type="Proteomes" id="UP000427769">
    <property type="component" value="Chromosome"/>
</dbReference>
<proteinExistence type="predicted"/>
<organism evidence="6 7">
    <name type="scientific">Desulfosarcina widdelii</name>
    <dbReference type="NCBI Taxonomy" id="947919"/>
    <lineage>
        <taxon>Bacteria</taxon>
        <taxon>Pseudomonadati</taxon>
        <taxon>Thermodesulfobacteriota</taxon>
        <taxon>Desulfobacteria</taxon>
        <taxon>Desulfobacterales</taxon>
        <taxon>Desulfosarcinaceae</taxon>
        <taxon>Desulfosarcina</taxon>
    </lineage>
</organism>
<dbReference type="Pfam" id="PF17918">
    <property type="entry name" value="TetR_C_15"/>
    <property type="match status" value="1"/>
</dbReference>
<keyword evidence="3" id="KW-0804">Transcription</keyword>
<evidence type="ECO:0000259" key="5">
    <source>
        <dbReference type="PROSITE" id="PS50977"/>
    </source>
</evidence>
<keyword evidence="1" id="KW-0805">Transcription regulation</keyword>
<dbReference type="InterPro" id="IPR001647">
    <property type="entry name" value="HTH_TetR"/>
</dbReference>
<dbReference type="InterPro" id="IPR050109">
    <property type="entry name" value="HTH-type_TetR-like_transc_reg"/>
</dbReference>